<evidence type="ECO:0000256" key="1">
    <source>
        <dbReference type="SAM" id="Phobius"/>
    </source>
</evidence>
<keyword evidence="1" id="KW-0812">Transmembrane</keyword>
<dbReference type="OrthoDB" id="1801976at2"/>
<sequence length="838" mass="96678">METIKEPGSRPQELIAQTKKYWYDYVPTIDYFFGLLLLLISLSIFLGTHERREFSMSFVAMIFAVGYTVFLLFTKRMKVFWKAQPKEYTAYRLLAWQIWIVSCFTLNREVDVFQESTDWLSVALVLSCLSNILFYWEPHLSKRFKEVLYVFCAASTVLWAYFTLYTIWLYPVSFMLILFLGLGFHSFIPLILLIAHVKLLKRTWHSHNNAILFGILTPVVFTIFFVIQWNITQNQIHEAYQKSFTSTTDEVPNWIAVAQKVENNWITERILKGDLLYQNFDTRFNFMPTTGNFGSLQHDPLVMTASLFSQKPAIETNEKIKILGAIQDINHETQVRLWAGDQLVTQDIITQTRIYPEYRMAYTEKTLSIANSGKYSWRNQEAIYTFYLPEGSVVSSLSLWINGKEEKGYLTTKSKADSAYKTIVGVESRDPSVVHWQEGNTVSIRVFPCTPQEARRVKIGITSPLKESNGQLIYKNIYFKGPDASDTKETVRIDFSQPIEGLSNPWQANASGTIEHSGSYKSDWQLRFKTPALSKKPFTFQGKSYVLSPLFVQKVSYSPDKIYLDVNAEWSKSEFDDIYSTFTAKEIWVWKDGLIRLSEKNKDRLFYELKENNFSLFPLYRIPTSNRQCLLITKGTFKAPNLQQLEGSNFAQATKNINIDKEPIQVVSLNETLSSYLKTLKELGVVAVNQMSIEQLQNQKLYKVLHSPAKTSVNIESAQMQITEVAKTQEQTDAPNHLLRLYAYTHIMQQIGAKYFKQDYLSDSLIQEAATANIVTPISSLIVLETQKDYERFDIKKSQNSLENATLKSSGSVPEPHEWLLIITFAGVILYFLLKRFL</sequence>
<name>A0A4Q5LVK2_9BACT</name>
<keyword evidence="1" id="KW-0472">Membrane</keyword>
<feature type="transmembrane region" description="Helical" evidence="1">
    <location>
        <begin position="209"/>
        <end position="231"/>
    </location>
</feature>
<dbReference type="PROSITE" id="PS51468">
    <property type="entry name" value="VIT"/>
    <property type="match status" value="1"/>
</dbReference>
<dbReference type="AlphaFoldDB" id="A0A4Q5LVK2"/>
<dbReference type="InterPro" id="IPR013694">
    <property type="entry name" value="VIT"/>
</dbReference>
<comment type="caution">
    <text evidence="3">The sequence shown here is derived from an EMBL/GenBank/DDBJ whole genome shotgun (WGS) entry which is preliminary data.</text>
</comment>
<gene>
    <name evidence="3" type="ORF">EWM59_20830</name>
</gene>
<reference evidence="3 4" key="1">
    <citation type="submission" date="2019-02" db="EMBL/GenBank/DDBJ databases">
        <title>Bacterial novel species Emticicia sp. 17J42-9 isolated from soil.</title>
        <authorList>
            <person name="Jung H.-Y."/>
        </authorList>
    </citation>
    <scope>NUCLEOTIDE SEQUENCE [LARGE SCALE GENOMIC DNA]</scope>
    <source>
        <strain evidence="3 4">17J42-9</strain>
    </source>
</reference>
<accession>A0A4Q5LVK2</accession>
<dbReference type="Pfam" id="PF08487">
    <property type="entry name" value="VIT"/>
    <property type="match status" value="1"/>
</dbReference>
<keyword evidence="4" id="KW-1185">Reference proteome</keyword>
<proteinExistence type="predicted"/>
<evidence type="ECO:0000259" key="2">
    <source>
        <dbReference type="PROSITE" id="PS51468"/>
    </source>
</evidence>
<dbReference type="EMBL" id="SEWF01000039">
    <property type="protein sequence ID" value="RYU93684.1"/>
    <property type="molecule type" value="Genomic_DNA"/>
</dbReference>
<dbReference type="Proteomes" id="UP000293162">
    <property type="component" value="Unassembled WGS sequence"/>
</dbReference>
<feature type="transmembrane region" description="Helical" evidence="1">
    <location>
        <begin position="54"/>
        <end position="73"/>
    </location>
</feature>
<dbReference type="InterPro" id="IPR031005">
    <property type="entry name" value="Sorted_by_XrtN"/>
</dbReference>
<feature type="transmembrane region" description="Helical" evidence="1">
    <location>
        <begin position="119"/>
        <end position="136"/>
    </location>
</feature>
<feature type="transmembrane region" description="Helical" evidence="1">
    <location>
        <begin position="174"/>
        <end position="197"/>
    </location>
</feature>
<feature type="transmembrane region" description="Helical" evidence="1">
    <location>
        <begin position="29"/>
        <end position="48"/>
    </location>
</feature>
<feature type="transmembrane region" description="Helical" evidence="1">
    <location>
        <begin position="817"/>
        <end position="834"/>
    </location>
</feature>
<protein>
    <submittedName>
        <fullName evidence="3">XrtN system VIT domain-containing protein</fullName>
    </submittedName>
</protein>
<feature type="transmembrane region" description="Helical" evidence="1">
    <location>
        <begin position="148"/>
        <end position="168"/>
    </location>
</feature>
<dbReference type="NCBIfam" id="TIGR04477">
    <property type="entry name" value="sorted_by_XrtN"/>
    <property type="match status" value="1"/>
</dbReference>
<organism evidence="3 4">
    <name type="scientific">Emticicia agri</name>
    <dbReference type="NCBI Taxonomy" id="2492393"/>
    <lineage>
        <taxon>Bacteria</taxon>
        <taxon>Pseudomonadati</taxon>
        <taxon>Bacteroidota</taxon>
        <taxon>Cytophagia</taxon>
        <taxon>Cytophagales</taxon>
        <taxon>Leadbetterellaceae</taxon>
        <taxon>Emticicia</taxon>
    </lineage>
</organism>
<feature type="domain" description="VIT" evidence="2">
    <location>
        <begin position="331"/>
        <end position="463"/>
    </location>
</feature>
<evidence type="ECO:0000313" key="3">
    <source>
        <dbReference type="EMBL" id="RYU93684.1"/>
    </source>
</evidence>
<evidence type="ECO:0000313" key="4">
    <source>
        <dbReference type="Proteomes" id="UP000293162"/>
    </source>
</evidence>
<keyword evidence="1" id="KW-1133">Transmembrane helix</keyword>
<dbReference type="RefSeq" id="WP_130023187.1">
    <property type="nucleotide sequence ID" value="NZ_SEWF01000039.1"/>
</dbReference>